<dbReference type="SUPFAM" id="SSF57845">
    <property type="entry name" value="B-box zinc-binding domain"/>
    <property type="match status" value="1"/>
</dbReference>
<sequence>MFCRTCDVLVCPECISDSHRKHDLDSIDKVCSEKKSELQDLESQFSNKFELCKIESSKVQDFKTKYEQFYTEAVKKNDQQEKFILDEVRKYAKDIREQLKSERQRIEKSVTEKEKDIAEVKENLLNKQSNIQEVLESNQGAQVFSAYPEFSKKDIPNASFNDFPEDTKDFIPAEDNLKNISNLFGSLQKTKLPKGLPQVNLDVIKSYTTDQFLVERTVMMDDKTAWISNYMTSSLKKIIIDDIIKCVKDISVKVHDMSLTENNDVLLSVHDSTDVSLLTTKTGEVKPFLSLSPLYPHGIHVTIHNEIILGVIEKEGSYNLTNKSCRKKDQAREILVFEKVKWFCQCKFDVVIQ</sequence>
<protein>
    <recommendedName>
        <fullName evidence="3">B box-type domain-containing protein</fullName>
    </recommendedName>
</protein>
<reference evidence="4" key="1">
    <citation type="submission" date="2021-03" db="EMBL/GenBank/DDBJ databases">
        <authorList>
            <person name="Bekaert M."/>
        </authorList>
    </citation>
    <scope>NUCLEOTIDE SEQUENCE</scope>
</reference>
<evidence type="ECO:0000256" key="2">
    <source>
        <dbReference type="SAM" id="Coils"/>
    </source>
</evidence>
<organism evidence="4 5">
    <name type="scientific">Mytilus edulis</name>
    <name type="common">Blue mussel</name>
    <dbReference type="NCBI Taxonomy" id="6550"/>
    <lineage>
        <taxon>Eukaryota</taxon>
        <taxon>Metazoa</taxon>
        <taxon>Spiralia</taxon>
        <taxon>Lophotrochozoa</taxon>
        <taxon>Mollusca</taxon>
        <taxon>Bivalvia</taxon>
        <taxon>Autobranchia</taxon>
        <taxon>Pteriomorphia</taxon>
        <taxon>Mytilida</taxon>
        <taxon>Mytiloidea</taxon>
        <taxon>Mytilidae</taxon>
        <taxon>Mytilinae</taxon>
        <taxon>Mytilus</taxon>
    </lineage>
</organism>
<feature type="domain" description="B box-type" evidence="3">
    <location>
        <begin position="1"/>
        <end position="27"/>
    </location>
</feature>
<dbReference type="OrthoDB" id="6270329at2759"/>
<keyword evidence="2" id="KW-0175">Coiled coil</keyword>
<keyword evidence="1" id="KW-0862">Zinc</keyword>
<proteinExistence type="predicted"/>
<gene>
    <name evidence="4" type="ORF">MEDL_62700</name>
</gene>
<evidence type="ECO:0000256" key="1">
    <source>
        <dbReference type="PROSITE-ProRule" id="PRU00024"/>
    </source>
</evidence>
<dbReference type="InterPro" id="IPR000315">
    <property type="entry name" value="Znf_B-box"/>
</dbReference>
<dbReference type="Proteomes" id="UP000683360">
    <property type="component" value="Unassembled WGS sequence"/>
</dbReference>
<dbReference type="GO" id="GO:0008270">
    <property type="term" value="F:zinc ion binding"/>
    <property type="evidence" value="ECO:0007669"/>
    <property type="project" value="UniProtKB-KW"/>
</dbReference>
<accession>A0A8S3V866</accession>
<evidence type="ECO:0000259" key="3">
    <source>
        <dbReference type="PROSITE" id="PS50119"/>
    </source>
</evidence>
<dbReference type="Pfam" id="PF00643">
    <property type="entry name" value="zf-B_box"/>
    <property type="match status" value="1"/>
</dbReference>
<keyword evidence="5" id="KW-1185">Reference proteome</keyword>
<dbReference type="EMBL" id="CAJPWZ010003073">
    <property type="protein sequence ID" value="CAG2250998.1"/>
    <property type="molecule type" value="Genomic_DNA"/>
</dbReference>
<dbReference type="PANTHER" id="PTHR25462">
    <property type="entry name" value="BONUS, ISOFORM C-RELATED"/>
    <property type="match status" value="1"/>
</dbReference>
<dbReference type="Gene3D" id="3.30.160.60">
    <property type="entry name" value="Classic Zinc Finger"/>
    <property type="match status" value="1"/>
</dbReference>
<evidence type="ECO:0000313" key="4">
    <source>
        <dbReference type="EMBL" id="CAG2250998.1"/>
    </source>
</evidence>
<keyword evidence="1" id="KW-0863">Zinc-finger</keyword>
<feature type="coiled-coil region" evidence="2">
    <location>
        <begin position="85"/>
        <end position="137"/>
    </location>
</feature>
<dbReference type="PANTHER" id="PTHR25462:SF296">
    <property type="entry name" value="MEIOTIC P26, ISOFORM F"/>
    <property type="match status" value="1"/>
</dbReference>
<comment type="caution">
    <text evidence="4">The sequence shown here is derived from an EMBL/GenBank/DDBJ whole genome shotgun (WGS) entry which is preliminary data.</text>
</comment>
<name>A0A8S3V866_MYTED</name>
<evidence type="ECO:0000313" key="5">
    <source>
        <dbReference type="Proteomes" id="UP000683360"/>
    </source>
</evidence>
<dbReference type="PROSITE" id="PS50119">
    <property type="entry name" value="ZF_BBOX"/>
    <property type="match status" value="1"/>
</dbReference>
<dbReference type="AlphaFoldDB" id="A0A8S3V866"/>
<keyword evidence="1" id="KW-0479">Metal-binding</keyword>
<dbReference type="InterPro" id="IPR047153">
    <property type="entry name" value="TRIM45/56/19-like"/>
</dbReference>